<comment type="subcellular location">
    <subcellularLocation>
        <location evidence="1 8">Cell membrane</location>
        <topology evidence="1 8">Multi-pass membrane protein</topology>
    </subcellularLocation>
</comment>
<evidence type="ECO:0000256" key="6">
    <source>
        <dbReference type="ARBA" id="ARBA00022989"/>
    </source>
</evidence>
<feature type="transmembrane region" description="Helical" evidence="8">
    <location>
        <begin position="112"/>
        <end position="131"/>
    </location>
</feature>
<evidence type="ECO:0000256" key="7">
    <source>
        <dbReference type="ARBA" id="ARBA00023136"/>
    </source>
</evidence>
<accession>A0A6V8MK88</accession>
<feature type="transmembrane region" description="Helical" evidence="8">
    <location>
        <begin position="188"/>
        <end position="217"/>
    </location>
</feature>
<feature type="transmembrane region" description="Helical" evidence="8">
    <location>
        <begin position="6"/>
        <end position="28"/>
    </location>
</feature>
<evidence type="ECO:0000256" key="2">
    <source>
        <dbReference type="ARBA" id="ARBA00009142"/>
    </source>
</evidence>
<proteinExistence type="inferred from homology"/>
<comment type="similarity">
    <text evidence="2 8">Belongs to the 4-toluene sulfonate uptake permease (TSUP) (TC 2.A.102) family.</text>
</comment>
<gene>
    <name evidence="9" type="ORF">GMST_27460</name>
</gene>
<dbReference type="EMBL" id="BLXX01000008">
    <property type="protein sequence ID" value="GFO60421.1"/>
    <property type="molecule type" value="Genomic_DNA"/>
</dbReference>
<evidence type="ECO:0000313" key="10">
    <source>
        <dbReference type="Proteomes" id="UP000556026"/>
    </source>
</evidence>
<keyword evidence="7 8" id="KW-0472">Membrane</keyword>
<evidence type="ECO:0000313" key="9">
    <source>
        <dbReference type="EMBL" id="GFO60421.1"/>
    </source>
</evidence>
<dbReference type="Pfam" id="PF01925">
    <property type="entry name" value="TauE"/>
    <property type="match status" value="1"/>
</dbReference>
<feature type="transmembrane region" description="Helical" evidence="8">
    <location>
        <begin position="143"/>
        <end position="176"/>
    </location>
</feature>
<dbReference type="GO" id="GO:0005886">
    <property type="term" value="C:plasma membrane"/>
    <property type="evidence" value="ECO:0007669"/>
    <property type="project" value="UniProtKB-SubCell"/>
</dbReference>
<dbReference type="InterPro" id="IPR002781">
    <property type="entry name" value="TM_pro_TauE-like"/>
</dbReference>
<keyword evidence="5 8" id="KW-0812">Transmembrane</keyword>
<comment type="caution">
    <text evidence="9">The sequence shown here is derived from an EMBL/GenBank/DDBJ whole genome shotgun (WGS) entry which is preliminary data.</text>
</comment>
<evidence type="ECO:0000256" key="3">
    <source>
        <dbReference type="ARBA" id="ARBA00022448"/>
    </source>
</evidence>
<organism evidence="9 10">
    <name type="scientific">Geomonas silvestris</name>
    <dbReference type="NCBI Taxonomy" id="2740184"/>
    <lineage>
        <taxon>Bacteria</taxon>
        <taxon>Pseudomonadati</taxon>
        <taxon>Thermodesulfobacteriota</taxon>
        <taxon>Desulfuromonadia</taxon>
        <taxon>Geobacterales</taxon>
        <taxon>Geobacteraceae</taxon>
        <taxon>Geomonas</taxon>
    </lineage>
</organism>
<evidence type="ECO:0000256" key="4">
    <source>
        <dbReference type="ARBA" id="ARBA00022475"/>
    </source>
</evidence>
<keyword evidence="3" id="KW-0813">Transport</keyword>
<keyword evidence="10" id="KW-1185">Reference proteome</keyword>
<dbReference type="PANTHER" id="PTHR30269:SF25">
    <property type="entry name" value="MEMBRANE TRANSPORTER PROTEIN-RELATED"/>
    <property type="match status" value="1"/>
</dbReference>
<evidence type="ECO:0000256" key="5">
    <source>
        <dbReference type="ARBA" id="ARBA00022692"/>
    </source>
</evidence>
<dbReference type="AlphaFoldDB" id="A0A6V8MK88"/>
<sequence length="259" mass="27651">MTFASSAVAIAPSLFPILFVTGAVAGLIDSIAGGGGLITIPVLLGLGVPPQYALGTNKLQASFGSASAMFHFVKAGTVNLRDARPGVLWTTLGAILGSYTVQQIDPGFLKKFIPFLLLAILCYTIFTPRLGAEEVHPRLPRRWFYFLAGLTLGFYDGFLGPGTGSFWVISIMLGLGFDMRKGTGYTKLFNFVSNIVSLVVFVWGGHVLLWAGLVMGAGQAVGARVGARLVIKKGTSFVRPVFICSVLAVTAKLFYDNYK</sequence>
<reference evidence="10" key="1">
    <citation type="submission" date="2020-06" db="EMBL/GenBank/DDBJ databases">
        <title>Draft genomic sequence of Geomonas sp. Red330.</title>
        <authorList>
            <person name="Itoh H."/>
            <person name="Zhenxing X."/>
            <person name="Ushijima N."/>
            <person name="Masuda Y."/>
            <person name="Shiratori Y."/>
            <person name="Senoo K."/>
        </authorList>
    </citation>
    <scope>NUCLEOTIDE SEQUENCE [LARGE SCALE GENOMIC DNA]</scope>
    <source>
        <strain evidence="10">Red330</strain>
    </source>
</reference>
<dbReference type="RefSeq" id="WP_183355240.1">
    <property type="nucleotide sequence ID" value="NZ_BLXX01000008.1"/>
</dbReference>
<keyword evidence="6 8" id="KW-1133">Transmembrane helix</keyword>
<evidence type="ECO:0000256" key="1">
    <source>
        <dbReference type="ARBA" id="ARBA00004651"/>
    </source>
</evidence>
<keyword evidence="4 8" id="KW-1003">Cell membrane</keyword>
<protein>
    <recommendedName>
        <fullName evidence="8">Probable membrane transporter protein</fullName>
    </recommendedName>
</protein>
<dbReference type="PANTHER" id="PTHR30269">
    <property type="entry name" value="TRANSMEMBRANE PROTEIN YFCA"/>
    <property type="match status" value="1"/>
</dbReference>
<evidence type="ECO:0000256" key="8">
    <source>
        <dbReference type="RuleBase" id="RU363041"/>
    </source>
</evidence>
<dbReference type="Proteomes" id="UP000556026">
    <property type="component" value="Unassembled WGS sequence"/>
</dbReference>
<feature type="transmembrane region" description="Helical" evidence="8">
    <location>
        <begin position="237"/>
        <end position="255"/>
    </location>
</feature>
<name>A0A6V8MK88_9BACT</name>
<dbReference type="InterPro" id="IPR052017">
    <property type="entry name" value="TSUP"/>
</dbReference>